<dbReference type="SUPFAM" id="SSF46689">
    <property type="entry name" value="Homeodomain-like"/>
    <property type="match status" value="1"/>
</dbReference>
<reference evidence="6" key="1">
    <citation type="submission" date="2020-12" db="EMBL/GenBank/DDBJ databases">
        <title>Clostridium thailandense sp. nov., a novel acetogenic bacterium isolated from peat land soil in Thailand.</title>
        <authorList>
            <person name="Chaikitkaew S."/>
            <person name="Birkeland N.K."/>
        </authorList>
    </citation>
    <scope>NUCLEOTIDE SEQUENCE</scope>
    <source>
        <strain evidence="6">DSM 17425</strain>
    </source>
</reference>
<evidence type="ECO:0000256" key="4">
    <source>
        <dbReference type="PROSITE-ProRule" id="PRU00335"/>
    </source>
</evidence>
<dbReference type="Pfam" id="PF00440">
    <property type="entry name" value="TetR_N"/>
    <property type="match status" value="1"/>
</dbReference>
<keyword evidence="3" id="KW-0804">Transcription</keyword>
<dbReference type="Proteomes" id="UP000622687">
    <property type="component" value="Unassembled WGS sequence"/>
</dbReference>
<evidence type="ECO:0000313" key="6">
    <source>
        <dbReference type="EMBL" id="MBI6871249.1"/>
    </source>
</evidence>
<evidence type="ECO:0000256" key="3">
    <source>
        <dbReference type="ARBA" id="ARBA00023163"/>
    </source>
</evidence>
<organism evidence="6 7">
    <name type="scientific">Clostridium aciditolerans</name>
    <dbReference type="NCBI Taxonomy" id="339861"/>
    <lineage>
        <taxon>Bacteria</taxon>
        <taxon>Bacillati</taxon>
        <taxon>Bacillota</taxon>
        <taxon>Clostridia</taxon>
        <taxon>Eubacteriales</taxon>
        <taxon>Clostridiaceae</taxon>
        <taxon>Clostridium</taxon>
    </lineage>
</organism>
<dbReference type="InterPro" id="IPR036271">
    <property type="entry name" value="Tet_transcr_reg_TetR-rel_C_sf"/>
</dbReference>
<dbReference type="PANTHER" id="PTHR47506">
    <property type="entry name" value="TRANSCRIPTIONAL REGULATORY PROTEIN"/>
    <property type="match status" value="1"/>
</dbReference>
<dbReference type="EMBL" id="JAEEGB010000002">
    <property type="protein sequence ID" value="MBI6871249.1"/>
    <property type="molecule type" value="Genomic_DNA"/>
</dbReference>
<protein>
    <submittedName>
        <fullName evidence="6">TetR/AcrR family transcriptional regulator</fullName>
    </submittedName>
</protein>
<dbReference type="SUPFAM" id="SSF48498">
    <property type="entry name" value="Tetracyclin repressor-like, C-terminal domain"/>
    <property type="match status" value="1"/>
</dbReference>
<feature type="DNA-binding region" description="H-T-H motif" evidence="4">
    <location>
        <begin position="32"/>
        <end position="51"/>
    </location>
</feature>
<keyword evidence="7" id="KW-1185">Reference proteome</keyword>
<dbReference type="PROSITE" id="PS01081">
    <property type="entry name" value="HTH_TETR_1"/>
    <property type="match status" value="1"/>
</dbReference>
<dbReference type="Gene3D" id="1.10.357.10">
    <property type="entry name" value="Tetracycline Repressor, domain 2"/>
    <property type="match status" value="1"/>
</dbReference>
<dbReference type="GO" id="GO:0003677">
    <property type="term" value="F:DNA binding"/>
    <property type="evidence" value="ECO:0007669"/>
    <property type="project" value="UniProtKB-UniRule"/>
</dbReference>
<gene>
    <name evidence="6" type="ORF">I6U51_00835</name>
</gene>
<accession>A0A934HSW4</accession>
<name>A0A934HSW4_9CLOT</name>
<evidence type="ECO:0000256" key="2">
    <source>
        <dbReference type="ARBA" id="ARBA00023125"/>
    </source>
</evidence>
<dbReference type="AlphaFoldDB" id="A0A934HSW4"/>
<dbReference type="Gene3D" id="1.10.10.60">
    <property type="entry name" value="Homeodomain-like"/>
    <property type="match status" value="1"/>
</dbReference>
<proteinExistence type="predicted"/>
<evidence type="ECO:0000259" key="5">
    <source>
        <dbReference type="PROSITE" id="PS50977"/>
    </source>
</evidence>
<keyword evidence="1" id="KW-0805">Transcription regulation</keyword>
<dbReference type="PROSITE" id="PS50977">
    <property type="entry name" value="HTH_TETR_2"/>
    <property type="match status" value="1"/>
</dbReference>
<comment type="caution">
    <text evidence="6">The sequence shown here is derived from an EMBL/GenBank/DDBJ whole genome shotgun (WGS) entry which is preliminary data.</text>
</comment>
<dbReference type="PANTHER" id="PTHR47506:SF1">
    <property type="entry name" value="HTH-TYPE TRANSCRIPTIONAL REGULATOR YJDC"/>
    <property type="match status" value="1"/>
</dbReference>
<dbReference type="InterPro" id="IPR001647">
    <property type="entry name" value="HTH_TetR"/>
</dbReference>
<dbReference type="RefSeq" id="WP_211140715.1">
    <property type="nucleotide sequence ID" value="NZ_JAEEGB010000002.1"/>
</dbReference>
<evidence type="ECO:0000256" key="1">
    <source>
        <dbReference type="ARBA" id="ARBA00023015"/>
    </source>
</evidence>
<sequence length="204" mass="23756">MEKFFNLPTDKQKTIIDAALKCFGTNGYKKTSVSDIASAAGISKAMVFHYFGTKKALYFYLIELCGNIVMKEVDEKFDYTVTDFFERIKLSSNIEISIMKKHPGMPSFLTSVYFESDEEVKEDIKAILAKGEGFRNRIAFDGMDYSRFKEGVDPKLVMKMLLWLTDGYMNQISNKIEVDYETFFKEFEECINLLRNNFYKEEYV</sequence>
<dbReference type="InterPro" id="IPR009057">
    <property type="entry name" value="Homeodomain-like_sf"/>
</dbReference>
<keyword evidence="2 4" id="KW-0238">DNA-binding</keyword>
<evidence type="ECO:0000313" key="7">
    <source>
        <dbReference type="Proteomes" id="UP000622687"/>
    </source>
</evidence>
<dbReference type="InterPro" id="IPR023772">
    <property type="entry name" value="DNA-bd_HTH_TetR-type_CS"/>
</dbReference>
<feature type="domain" description="HTH tetR-type" evidence="5">
    <location>
        <begin position="9"/>
        <end position="69"/>
    </location>
</feature>
<dbReference type="PRINTS" id="PR00455">
    <property type="entry name" value="HTHTETR"/>
</dbReference>